<dbReference type="KEGG" id="pbro:HOP40_35110"/>
<evidence type="ECO:0000313" key="3">
    <source>
        <dbReference type="EMBL" id="QJY51215.1"/>
    </source>
</evidence>
<dbReference type="KEGG" id="pbro:HOP40_35035"/>
<name>A0A6M6JYL6_9PSEU</name>
<evidence type="ECO:0000313" key="2">
    <source>
        <dbReference type="EMBL" id="QJY51201.1"/>
    </source>
</evidence>
<accession>A0A6M6JYL6</accession>
<feature type="compositionally biased region" description="Pro residues" evidence="1">
    <location>
        <begin position="34"/>
        <end position="44"/>
    </location>
</feature>
<dbReference type="Proteomes" id="UP000505377">
    <property type="component" value="Plasmid unnamed2"/>
</dbReference>
<sequence length="135" mass="15162">MVNAMVSDSDVDDDPDRLNIGWSTGVRNSSSNEPAPPSKPPPAPDYVDRAFYDLGSLMEQAAMLKNISPSRQMVTPQVLINMRKMADGIQDVTRRFMLHALRDQIITQKQAAEIIGVHENTVARWVKEDQARRQT</sequence>
<dbReference type="AlphaFoldDB" id="A0A6M6JYL6"/>
<keyword evidence="4" id="KW-1185">Reference proteome</keyword>
<reference evidence="2 4" key="1">
    <citation type="submission" date="2020-05" db="EMBL/GenBank/DDBJ databases">
        <authorList>
            <person name="Mo P."/>
        </authorList>
    </citation>
    <scope>NUCLEOTIDE SEQUENCE [LARGE SCALE GENOMIC DNA]</scope>
    <source>
        <strain evidence="2 4">Gen01</strain>
        <plasmid evidence="2 4">unnamed2</plasmid>
    </source>
</reference>
<organism evidence="2 4">
    <name type="scientific">Pseudonocardia broussonetiae</name>
    <dbReference type="NCBI Taxonomy" id="2736640"/>
    <lineage>
        <taxon>Bacteria</taxon>
        <taxon>Bacillati</taxon>
        <taxon>Actinomycetota</taxon>
        <taxon>Actinomycetes</taxon>
        <taxon>Pseudonocardiales</taxon>
        <taxon>Pseudonocardiaceae</taxon>
        <taxon>Pseudonocardia</taxon>
    </lineage>
</organism>
<geneLocation type="plasmid" evidence="2 4">
    <name>unnamed2</name>
</geneLocation>
<dbReference type="EMBL" id="CP053566">
    <property type="protein sequence ID" value="QJY51201.1"/>
    <property type="molecule type" value="Genomic_DNA"/>
</dbReference>
<evidence type="ECO:0000313" key="4">
    <source>
        <dbReference type="Proteomes" id="UP000505377"/>
    </source>
</evidence>
<protein>
    <submittedName>
        <fullName evidence="2">Uncharacterized protein</fullName>
    </submittedName>
</protein>
<dbReference type="RefSeq" id="WP_172170066.1">
    <property type="nucleotide sequence ID" value="NZ_CP053566.1"/>
</dbReference>
<evidence type="ECO:0000256" key="1">
    <source>
        <dbReference type="SAM" id="MobiDB-lite"/>
    </source>
</evidence>
<proteinExistence type="predicted"/>
<dbReference type="EMBL" id="CP053566">
    <property type="protein sequence ID" value="QJY51215.1"/>
    <property type="molecule type" value="Genomic_DNA"/>
</dbReference>
<feature type="region of interest" description="Disordered" evidence="1">
    <location>
        <begin position="1"/>
        <end position="47"/>
    </location>
</feature>
<keyword evidence="2" id="KW-0614">Plasmid</keyword>
<gene>
    <name evidence="2" type="ORF">HOP40_35035</name>
    <name evidence="3" type="ORF">HOP40_35110</name>
</gene>